<evidence type="ECO:0000313" key="4">
    <source>
        <dbReference type="Proteomes" id="UP000319619"/>
    </source>
</evidence>
<evidence type="ECO:0000259" key="2">
    <source>
        <dbReference type="Pfam" id="PF13229"/>
    </source>
</evidence>
<dbReference type="EMBL" id="NJBN01000002">
    <property type="protein sequence ID" value="TKJ41578.1"/>
    <property type="molecule type" value="Genomic_DNA"/>
</dbReference>
<accession>A0A532V360</accession>
<name>A0A532V360_UNCL8</name>
<proteinExistence type="predicted"/>
<feature type="chain" id="PRO_5022239568" description="Right handed beta helix domain-containing protein" evidence="1">
    <location>
        <begin position="19"/>
        <end position="487"/>
    </location>
</feature>
<dbReference type="Gene3D" id="2.160.20.10">
    <property type="entry name" value="Single-stranded right-handed beta-helix, Pectin lyase-like"/>
    <property type="match status" value="1"/>
</dbReference>
<comment type="caution">
    <text evidence="3">The sequence shown here is derived from an EMBL/GenBank/DDBJ whole genome shotgun (WGS) entry which is preliminary data.</text>
</comment>
<dbReference type="Proteomes" id="UP000319619">
    <property type="component" value="Unassembled WGS sequence"/>
</dbReference>
<keyword evidence="1" id="KW-0732">Signal</keyword>
<feature type="domain" description="Right handed beta helix" evidence="2">
    <location>
        <begin position="162"/>
        <end position="315"/>
    </location>
</feature>
<reference evidence="3 4" key="1">
    <citation type="submission" date="2017-06" db="EMBL/GenBank/DDBJ databases">
        <title>Novel microbial phyla capable of carbon fixation and sulfur reduction in deep-sea sediments.</title>
        <authorList>
            <person name="Huang J."/>
            <person name="Baker B."/>
            <person name="Wang Y."/>
        </authorList>
    </citation>
    <scope>NUCLEOTIDE SEQUENCE [LARGE SCALE GENOMIC DNA]</scope>
    <source>
        <strain evidence="3">B3_LCP</strain>
    </source>
</reference>
<evidence type="ECO:0000256" key="1">
    <source>
        <dbReference type="SAM" id="SignalP"/>
    </source>
</evidence>
<dbReference type="InterPro" id="IPR039448">
    <property type="entry name" value="Beta_helix"/>
</dbReference>
<feature type="signal peptide" evidence="1">
    <location>
        <begin position="1"/>
        <end position="18"/>
    </location>
</feature>
<protein>
    <recommendedName>
        <fullName evidence="2">Right handed beta helix domain-containing protein</fullName>
    </recommendedName>
</protein>
<dbReference type="SUPFAM" id="SSF51126">
    <property type="entry name" value="Pectin lyase-like"/>
    <property type="match status" value="1"/>
</dbReference>
<organism evidence="3 4">
    <name type="scientific">candidate division LCP-89 bacterium B3_LCP</name>
    <dbReference type="NCBI Taxonomy" id="2012998"/>
    <lineage>
        <taxon>Bacteria</taxon>
        <taxon>Pseudomonadati</taxon>
        <taxon>Bacteria division LCP-89</taxon>
    </lineage>
</organism>
<gene>
    <name evidence="3" type="ORF">CEE37_03155</name>
</gene>
<dbReference type="InterPro" id="IPR011050">
    <property type="entry name" value="Pectin_lyase_fold/virulence"/>
</dbReference>
<dbReference type="Pfam" id="PF13229">
    <property type="entry name" value="Beta_helix"/>
    <property type="match status" value="1"/>
</dbReference>
<evidence type="ECO:0000313" key="3">
    <source>
        <dbReference type="EMBL" id="TKJ41578.1"/>
    </source>
</evidence>
<dbReference type="InterPro" id="IPR012334">
    <property type="entry name" value="Pectin_lyas_fold"/>
</dbReference>
<sequence>MRLRYILLNLLVVTSLQAQVNVSGDQYGTWGVEDSLYTVIGDITVPYSQFLTILPGVEVRFMGDYKITVLGGMTAWGTEEDSVIFHTYIPDGWMYIKYDESWGDSTSLNYCRIQSGDRAVWAENCAVTLNHCNIVGNLSSPIKGNDATLHLNDCLITQNAGNGLLLDNCTAELVDCEITYCGGTYGRGIFAQGDGTTLNIQGGFIGHNLGSGIYGLQIGNSIIENVAIGENGVHGIELNSSGELEAARVQLFRNEGHGLFLVNTTLDGRNLTVSSNNDRGISFTGPSNVMEVTSSIVDRNGSFGFYYQSGGAFILEYNDTYLNIGDAYSGCEAGTGSLEDNPEYVDWFGMDYNLQETSPCIDAGRPADPLDPDATITDMGALYFDQSPGYVPPGYTPEVVRDFHITGAYPNPFNPVLTIQVEAVRHAQGSLEAWTPAGKLADRIWKGELKPGQNLVTWHAGDLASGSYFIRLKSGSVIDVLPTVLLK</sequence>
<dbReference type="AlphaFoldDB" id="A0A532V360"/>